<dbReference type="InterPro" id="IPR014001">
    <property type="entry name" value="Helicase_ATP-bd"/>
</dbReference>
<dbReference type="AlphaFoldDB" id="A0A368SSG5"/>
<dbReference type="SUPFAM" id="SSF52540">
    <property type="entry name" value="P-loop containing nucleoside triphosphate hydrolases"/>
    <property type="match status" value="1"/>
</dbReference>
<evidence type="ECO:0000313" key="2">
    <source>
        <dbReference type="EMBL" id="RCV45349.1"/>
    </source>
</evidence>
<protein>
    <recommendedName>
        <fullName evidence="1">Helicase ATP-binding domain-containing protein</fullName>
    </recommendedName>
</protein>
<dbReference type="EMBL" id="CM003536">
    <property type="protein sequence ID" value="RCV45349.1"/>
    <property type="molecule type" value="Genomic_DNA"/>
</dbReference>
<reference evidence="2" key="2">
    <citation type="submission" date="2015-07" db="EMBL/GenBank/DDBJ databases">
        <authorList>
            <person name="Noorani M."/>
        </authorList>
    </citation>
    <scope>NUCLEOTIDE SEQUENCE</scope>
    <source>
        <strain evidence="2">Yugu1</strain>
    </source>
</reference>
<reference evidence="2" key="1">
    <citation type="journal article" date="2012" name="Nat. Biotechnol.">
        <title>Reference genome sequence of the model plant Setaria.</title>
        <authorList>
            <person name="Bennetzen J.L."/>
            <person name="Schmutz J."/>
            <person name="Wang H."/>
            <person name="Percifield R."/>
            <person name="Hawkins J."/>
            <person name="Pontaroli A.C."/>
            <person name="Estep M."/>
            <person name="Feng L."/>
            <person name="Vaughn J.N."/>
            <person name="Grimwood J."/>
            <person name="Jenkins J."/>
            <person name="Barry K."/>
            <person name="Lindquist E."/>
            <person name="Hellsten U."/>
            <person name="Deshpande S."/>
            <person name="Wang X."/>
            <person name="Wu X."/>
            <person name="Mitros T."/>
            <person name="Triplett J."/>
            <person name="Yang X."/>
            <person name="Ye C.Y."/>
            <person name="Mauro-Herrera M."/>
            <person name="Wang L."/>
            <person name="Li P."/>
            <person name="Sharma M."/>
            <person name="Sharma R."/>
            <person name="Ronald P.C."/>
            <person name="Panaud O."/>
            <person name="Kellogg E.A."/>
            <person name="Brutnell T.P."/>
            <person name="Doust A.N."/>
            <person name="Tuskan G.A."/>
            <person name="Rokhsar D."/>
            <person name="Devos K.M."/>
        </authorList>
    </citation>
    <scope>NUCLEOTIDE SEQUENCE [LARGE SCALE GENOMIC DNA]</scope>
    <source>
        <strain evidence="2">Yugu1</strain>
    </source>
</reference>
<sequence>MATGVPQEPEPQAPAICHHRRTILDHLRNNQVVVVSAAPGSGKSSVLPRCLTLGGYGPVVCAQPRHFAMTVASAKAARQGSEHDVTFTTTRRLIDVLRDGPASAFLAAFRTVVVDEAHDRTLCTDVLLGMVRAAAATEQMRHLKVVVCTASGPADGRAVHPVEVLYSRGPMLDVVGAVVDESPSDVLAFLPDVVRVEDAYDQLGLPVKQCATKVVLATDVAETAVLVPGITYVVDTGVLSEDPLERVSKETANRRAAVAGAAGCPGHCCRLRRAYRPAHQAGWRALQARVHAQETHAACDMPGFELLDQAVAPALENVVGELVASGYLDKHGKLTEKGKHEAYDED</sequence>
<dbReference type="OrthoDB" id="600399at2759"/>
<dbReference type="STRING" id="4555.A0A368SSG5"/>
<name>A0A368SSG5_SETIT</name>
<dbReference type="PANTHER" id="PTHR18934:SF126">
    <property type="entry name" value="OS03G0282700 PROTEIN"/>
    <property type="match status" value="1"/>
</dbReference>
<proteinExistence type="predicted"/>
<dbReference type="PANTHER" id="PTHR18934">
    <property type="entry name" value="ATP-DEPENDENT RNA HELICASE"/>
    <property type="match status" value="1"/>
</dbReference>
<accession>A0A368SSG5</accession>
<dbReference type="InterPro" id="IPR027417">
    <property type="entry name" value="P-loop_NTPase"/>
</dbReference>
<dbReference type="SMART" id="SM00487">
    <property type="entry name" value="DEXDc"/>
    <property type="match status" value="1"/>
</dbReference>
<gene>
    <name evidence="2" type="ORF">SETIT_9G446900v2</name>
</gene>
<evidence type="ECO:0000259" key="1">
    <source>
        <dbReference type="SMART" id="SM00487"/>
    </source>
</evidence>
<organism evidence="2">
    <name type="scientific">Setaria italica</name>
    <name type="common">Foxtail millet</name>
    <name type="synonym">Panicum italicum</name>
    <dbReference type="NCBI Taxonomy" id="4555"/>
    <lineage>
        <taxon>Eukaryota</taxon>
        <taxon>Viridiplantae</taxon>
        <taxon>Streptophyta</taxon>
        <taxon>Embryophyta</taxon>
        <taxon>Tracheophyta</taxon>
        <taxon>Spermatophyta</taxon>
        <taxon>Magnoliopsida</taxon>
        <taxon>Liliopsida</taxon>
        <taxon>Poales</taxon>
        <taxon>Poaceae</taxon>
        <taxon>PACMAD clade</taxon>
        <taxon>Panicoideae</taxon>
        <taxon>Panicodae</taxon>
        <taxon>Paniceae</taxon>
        <taxon>Cenchrinae</taxon>
        <taxon>Setaria</taxon>
    </lineage>
</organism>
<feature type="domain" description="Helicase ATP-binding" evidence="1">
    <location>
        <begin position="12"/>
        <end position="189"/>
    </location>
</feature>
<dbReference type="Gene3D" id="3.40.50.300">
    <property type="entry name" value="P-loop containing nucleotide triphosphate hydrolases"/>
    <property type="match status" value="3"/>
</dbReference>